<dbReference type="GO" id="GO:0008017">
    <property type="term" value="F:microtubule binding"/>
    <property type="evidence" value="ECO:0007669"/>
    <property type="project" value="InterPro"/>
</dbReference>
<dbReference type="InterPro" id="IPR042091">
    <property type="entry name" value="Ska2_N"/>
</dbReference>
<comment type="caution">
    <text evidence="17">The sequence shown here is derived from an EMBL/GenBank/DDBJ whole genome shotgun (WGS) entry which is preliminary data.</text>
</comment>
<evidence type="ECO:0000256" key="8">
    <source>
        <dbReference type="ARBA" id="ARBA00022776"/>
    </source>
</evidence>
<dbReference type="Proteomes" id="UP000886885">
    <property type="component" value="Chromosome 18D"/>
</dbReference>
<comment type="subcellular location">
    <subcellularLocation>
        <location evidence="2">Chromosome</location>
        <location evidence="2">Centromere</location>
        <location evidence="2">Kinetochore</location>
    </subcellularLocation>
    <subcellularLocation>
        <location evidence="1">Cytoplasm</location>
        <location evidence="1">Cytoskeleton</location>
        <location evidence="1">Spindle</location>
    </subcellularLocation>
</comment>
<evidence type="ECO:0000256" key="11">
    <source>
        <dbReference type="ARBA" id="ARBA00023306"/>
    </source>
</evidence>
<evidence type="ECO:0000256" key="7">
    <source>
        <dbReference type="ARBA" id="ARBA00022701"/>
    </source>
</evidence>
<evidence type="ECO:0000256" key="5">
    <source>
        <dbReference type="ARBA" id="ARBA00022490"/>
    </source>
</evidence>
<dbReference type="GO" id="GO:0000940">
    <property type="term" value="C:outer kinetochore"/>
    <property type="evidence" value="ECO:0007669"/>
    <property type="project" value="InterPro"/>
</dbReference>
<keyword evidence="4" id="KW-0158">Chromosome</keyword>
<keyword evidence="11" id="KW-0131">Cell cycle</keyword>
<protein>
    <recommendedName>
        <fullName evidence="13">Protein FAM33A</fullName>
    </recommendedName>
</protein>
<keyword evidence="8" id="KW-0498">Mitosis</keyword>
<comment type="similarity">
    <text evidence="3">Belongs to the SKA2 family.</text>
</comment>
<dbReference type="PANTHER" id="PTHR32017">
    <property type="entry name" value="SPINDLE AND KINETOCHORE-ASSOCIATED PROTEIN 2"/>
    <property type="match status" value="1"/>
</dbReference>
<dbReference type="OrthoDB" id="193920at2759"/>
<dbReference type="GO" id="GO:0007059">
    <property type="term" value="P:chromosome segregation"/>
    <property type="evidence" value="ECO:0007669"/>
    <property type="project" value="InterPro"/>
</dbReference>
<evidence type="ECO:0000256" key="14">
    <source>
        <dbReference type="SAM" id="Coils"/>
    </source>
</evidence>
<sequence>MGHRHVHHQATDSLVNLFTKANNDLTLVQLKLEREFQQIYPDNVIFLLFFFIELIYYYHYYYYYYYYFKMQANPVKLVNRIKKVQGDLTVLKDQCQELLAAKQDLIDKARTVLVGNRNLIQRMEVSIGVDVTGDAEDPAFVNFNQIIDEWTTQVRARTGDEKHDSEAEDINKLLFSAIVQNN</sequence>
<keyword evidence="12" id="KW-0137">Centromere</keyword>
<keyword evidence="15" id="KW-1133">Transmembrane helix</keyword>
<feature type="coiled-coil region" evidence="14">
    <location>
        <begin position="81"/>
        <end position="108"/>
    </location>
</feature>
<feature type="transmembrane region" description="Helical" evidence="15">
    <location>
        <begin position="44"/>
        <end position="63"/>
    </location>
</feature>
<evidence type="ECO:0000256" key="6">
    <source>
        <dbReference type="ARBA" id="ARBA00022618"/>
    </source>
</evidence>
<keyword evidence="7" id="KW-0493">Microtubule</keyword>
<evidence type="ECO:0000259" key="16">
    <source>
        <dbReference type="Pfam" id="PF16740"/>
    </source>
</evidence>
<dbReference type="GO" id="GO:0000278">
    <property type="term" value="P:mitotic cell cycle"/>
    <property type="evidence" value="ECO:0007669"/>
    <property type="project" value="TreeGrafter"/>
</dbReference>
<evidence type="ECO:0000256" key="13">
    <source>
        <dbReference type="ARBA" id="ARBA00029651"/>
    </source>
</evidence>
<proteinExistence type="inferred from homology"/>
<evidence type="ECO:0000256" key="15">
    <source>
        <dbReference type="SAM" id="Phobius"/>
    </source>
</evidence>
<feature type="domain" description="Ska2 N-terminal" evidence="16">
    <location>
        <begin position="8"/>
        <end position="44"/>
    </location>
</feature>
<feature type="domain" description="Ska2 N-terminal" evidence="16">
    <location>
        <begin position="71"/>
        <end position="144"/>
    </location>
</feature>
<evidence type="ECO:0000256" key="2">
    <source>
        <dbReference type="ARBA" id="ARBA00004629"/>
    </source>
</evidence>
<evidence type="ECO:0000256" key="4">
    <source>
        <dbReference type="ARBA" id="ARBA00022454"/>
    </source>
</evidence>
<reference evidence="17" key="1">
    <citation type="journal article" date="2020" name="bioRxiv">
        <title>Hybrid origin of Populus tomentosa Carr. identified through genome sequencing and phylogenomic analysis.</title>
        <authorList>
            <person name="An X."/>
            <person name="Gao K."/>
            <person name="Chen Z."/>
            <person name="Li J."/>
            <person name="Yang X."/>
            <person name="Yang X."/>
            <person name="Zhou J."/>
            <person name="Guo T."/>
            <person name="Zhao T."/>
            <person name="Huang S."/>
            <person name="Miao D."/>
            <person name="Khan W.U."/>
            <person name="Rao P."/>
            <person name="Ye M."/>
            <person name="Lei B."/>
            <person name="Liao W."/>
            <person name="Wang J."/>
            <person name="Ji L."/>
            <person name="Li Y."/>
            <person name="Guo B."/>
            <person name="Mustafa N.S."/>
            <person name="Li S."/>
            <person name="Yun Q."/>
            <person name="Keller S.R."/>
            <person name="Mao J."/>
            <person name="Zhang R."/>
            <person name="Strauss S.H."/>
        </authorList>
    </citation>
    <scope>NUCLEOTIDE SEQUENCE</scope>
    <source>
        <strain evidence="17">GM15</strain>
        <tissue evidence="17">Leaf</tissue>
    </source>
</reference>
<dbReference type="AlphaFoldDB" id="A0A8X8C3A4"/>
<gene>
    <name evidence="17" type="ORF">POTOM_056776</name>
</gene>
<keyword evidence="5" id="KW-0963">Cytoplasm</keyword>
<keyword evidence="10" id="KW-0206">Cytoskeleton</keyword>
<organism evidence="17 18">
    <name type="scientific">Populus tomentosa</name>
    <name type="common">Chinese white poplar</name>
    <dbReference type="NCBI Taxonomy" id="118781"/>
    <lineage>
        <taxon>Eukaryota</taxon>
        <taxon>Viridiplantae</taxon>
        <taxon>Streptophyta</taxon>
        <taxon>Embryophyta</taxon>
        <taxon>Tracheophyta</taxon>
        <taxon>Spermatophyta</taxon>
        <taxon>Magnoliopsida</taxon>
        <taxon>eudicotyledons</taxon>
        <taxon>Gunneridae</taxon>
        <taxon>Pentapetalae</taxon>
        <taxon>rosids</taxon>
        <taxon>fabids</taxon>
        <taxon>Malpighiales</taxon>
        <taxon>Salicaceae</taxon>
        <taxon>Saliceae</taxon>
        <taxon>Populus</taxon>
    </lineage>
</organism>
<evidence type="ECO:0000256" key="10">
    <source>
        <dbReference type="ARBA" id="ARBA00023212"/>
    </source>
</evidence>
<dbReference type="PANTHER" id="PTHR32017:SF3">
    <property type="entry name" value="SPINDLE AND KINETOCHORE-ASSOCIATED PROTEIN 2"/>
    <property type="match status" value="1"/>
</dbReference>
<name>A0A8X8C3A4_POPTO</name>
<keyword evidence="18" id="KW-1185">Reference proteome</keyword>
<evidence type="ECO:0000313" key="17">
    <source>
        <dbReference type="EMBL" id="KAG6739190.1"/>
    </source>
</evidence>
<evidence type="ECO:0000256" key="12">
    <source>
        <dbReference type="ARBA" id="ARBA00023328"/>
    </source>
</evidence>
<dbReference type="Pfam" id="PF16740">
    <property type="entry name" value="SKA2"/>
    <property type="match status" value="2"/>
</dbReference>
<dbReference type="GO" id="GO:0005876">
    <property type="term" value="C:spindle microtubule"/>
    <property type="evidence" value="ECO:0007669"/>
    <property type="project" value="InterPro"/>
</dbReference>
<accession>A0A8X8C3A4</accession>
<dbReference type="EMBL" id="JAAWWB010000036">
    <property type="protein sequence ID" value="KAG6739190.1"/>
    <property type="molecule type" value="Genomic_DNA"/>
</dbReference>
<keyword evidence="15" id="KW-0812">Transmembrane</keyword>
<keyword evidence="14" id="KW-0175">Coiled coil</keyword>
<dbReference type="InterPro" id="IPR026762">
    <property type="entry name" value="Ska2"/>
</dbReference>
<keyword evidence="9" id="KW-0995">Kinetochore</keyword>
<evidence type="ECO:0000256" key="1">
    <source>
        <dbReference type="ARBA" id="ARBA00004186"/>
    </source>
</evidence>
<evidence type="ECO:0000256" key="3">
    <source>
        <dbReference type="ARBA" id="ARBA00010684"/>
    </source>
</evidence>
<keyword evidence="6" id="KW-0132">Cell division</keyword>
<evidence type="ECO:0000313" key="18">
    <source>
        <dbReference type="Proteomes" id="UP000886885"/>
    </source>
</evidence>
<evidence type="ECO:0000256" key="9">
    <source>
        <dbReference type="ARBA" id="ARBA00022838"/>
    </source>
</evidence>
<dbReference type="GO" id="GO:0051301">
    <property type="term" value="P:cell division"/>
    <property type="evidence" value="ECO:0007669"/>
    <property type="project" value="UniProtKB-KW"/>
</dbReference>
<keyword evidence="15" id="KW-0472">Membrane</keyword>